<dbReference type="SUPFAM" id="SSF52129">
    <property type="entry name" value="Caspase-like"/>
    <property type="match status" value="1"/>
</dbReference>
<evidence type="ECO:0000259" key="2">
    <source>
        <dbReference type="Pfam" id="PF01364"/>
    </source>
</evidence>
<dbReference type="Proteomes" id="UP000317977">
    <property type="component" value="Unassembled WGS sequence"/>
</dbReference>
<organism evidence="3 4">
    <name type="scientific">Rubripirellula reticaptiva</name>
    <dbReference type="NCBI Taxonomy" id="2528013"/>
    <lineage>
        <taxon>Bacteria</taxon>
        <taxon>Pseudomonadati</taxon>
        <taxon>Planctomycetota</taxon>
        <taxon>Planctomycetia</taxon>
        <taxon>Pirellulales</taxon>
        <taxon>Pirellulaceae</taxon>
        <taxon>Rubripirellula</taxon>
    </lineage>
</organism>
<dbReference type="Gene3D" id="3.40.50.10390">
    <property type="entry name" value="Gingipain r, domain 1"/>
    <property type="match status" value="1"/>
</dbReference>
<dbReference type="Gene3D" id="3.40.50.1460">
    <property type="match status" value="1"/>
</dbReference>
<name>A0A5C6EMZ8_9BACT</name>
<dbReference type="InterPro" id="IPR029030">
    <property type="entry name" value="Caspase-like_dom_sf"/>
</dbReference>
<dbReference type="Pfam" id="PF01364">
    <property type="entry name" value="Peptidase_C25"/>
    <property type="match status" value="1"/>
</dbReference>
<comment type="caution">
    <text evidence="3">The sequence shown here is derived from an EMBL/GenBank/DDBJ whole genome shotgun (WGS) entry which is preliminary data.</text>
</comment>
<dbReference type="GO" id="GO:0008234">
    <property type="term" value="F:cysteine-type peptidase activity"/>
    <property type="evidence" value="ECO:0007669"/>
    <property type="project" value="InterPro"/>
</dbReference>
<dbReference type="PROSITE" id="PS51257">
    <property type="entry name" value="PROKAR_LIPOPROTEIN"/>
    <property type="match status" value="1"/>
</dbReference>
<keyword evidence="1" id="KW-0732">Signal</keyword>
<dbReference type="EMBL" id="SJPX01000004">
    <property type="protein sequence ID" value="TWU49780.1"/>
    <property type="molecule type" value="Genomic_DNA"/>
</dbReference>
<dbReference type="GO" id="GO:0006508">
    <property type="term" value="P:proteolysis"/>
    <property type="evidence" value="ECO:0007669"/>
    <property type="project" value="InterPro"/>
</dbReference>
<dbReference type="InterPro" id="IPR001769">
    <property type="entry name" value="Gingipain"/>
</dbReference>
<protein>
    <submittedName>
        <fullName evidence="3">Peptidase family C25</fullName>
    </submittedName>
</protein>
<dbReference type="InterPro" id="IPR029031">
    <property type="entry name" value="Gingipain_N_sf"/>
</dbReference>
<sequence>MTFSRIIFGLTILIGCAMIETDHAVAVDAVVVCPDVFRADLQPWLNYREQEGLSIVVVDSAERPDDVRDMIRRAADDATRYIVLVGDAPVIGTRCDPARRIPIEYQPTTVTAKWGSTPTLSSDLLYGDFDGDGLPEAVVGRLPVDTAEELRRAVKRILAYENSIDFGTWRSEVQLVGGVGGFGMMADAAIESVTRTVVTSVLPMATRTRVAYASDGHPFCPVGASFTDCILNNYQRGARFWVYAGHGQVTELDRFPQTEAGIPVLDRNSAARLSRPDGASPIAVLLACYTGAMDAPEDSIAEEMWLTDGGPVAVVAGSRVTMPYGNTTAAVGLIDGVFAQQLPRLGDAWLSALGEMHRVSETQTSDANANSRMMIDALATMISPAGTVLVDERREHMLLYNLIGDPMLSMHHPQPMTMSVAASHALGDVVEVVSTSPIAGQLCVSIDRPLGAAIDGDPNETTVAKLSMDMTANQPATTKFRLPVGTVGPLIIRGFVAGQKEWATGAARTILRAP</sequence>
<dbReference type="RefSeq" id="WP_146535977.1">
    <property type="nucleotide sequence ID" value="NZ_SJPX01000004.1"/>
</dbReference>
<dbReference type="OrthoDB" id="292502at2"/>
<evidence type="ECO:0000313" key="3">
    <source>
        <dbReference type="EMBL" id="TWU49780.1"/>
    </source>
</evidence>
<evidence type="ECO:0000313" key="4">
    <source>
        <dbReference type="Proteomes" id="UP000317977"/>
    </source>
</evidence>
<accession>A0A5C6EMZ8</accession>
<reference evidence="3 4" key="1">
    <citation type="submission" date="2019-02" db="EMBL/GenBank/DDBJ databases">
        <title>Deep-cultivation of Planctomycetes and their phenomic and genomic characterization uncovers novel biology.</title>
        <authorList>
            <person name="Wiegand S."/>
            <person name="Jogler M."/>
            <person name="Boedeker C."/>
            <person name="Pinto D."/>
            <person name="Vollmers J."/>
            <person name="Rivas-Marin E."/>
            <person name="Kohn T."/>
            <person name="Peeters S.H."/>
            <person name="Heuer A."/>
            <person name="Rast P."/>
            <person name="Oberbeckmann S."/>
            <person name="Bunk B."/>
            <person name="Jeske O."/>
            <person name="Meyerdierks A."/>
            <person name="Storesund J.E."/>
            <person name="Kallscheuer N."/>
            <person name="Luecker S."/>
            <person name="Lage O.M."/>
            <person name="Pohl T."/>
            <person name="Merkel B.J."/>
            <person name="Hornburger P."/>
            <person name="Mueller R.-W."/>
            <person name="Bruemmer F."/>
            <person name="Labrenz M."/>
            <person name="Spormann A.M."/>
            <person name="Op Den Camp H."/>
            <person name="Overmann J."/>
            <person name="Amann R."/>
            <person name="Jetten M.S.M."/>
            <person name="Mascher T."/>
            <person name="Medema M.H."/>
            <person name="Devos D.P."/>
            <person name="Kaster A.-K."/>
            <person name="Ovreas L."/>
            <person name="Rohde M."/>
            <person name="Galperin M.Y."/>
            <person name="Jogler C."/>
        </authorList>
    </citation>
    <scope>NUCLEOTIDE SEQUENCE [LARGE SCALE GENOMIC DNA]</scope>
    <source>
        <strain evidence="3 4">Poly59</strain>
    </source>
</reference>
<proteinExistence type="predicted"/>
<evidence type="ECO:0000256" key="1">
    <source>
        <dbReference type="ARBA" id="ARBA00022729"/>
    </source>
</evidence>
<feature type="domain" description="Gingipain" evidence="2">
    <location>
        <begin position="30"/>
        <end position="410"/>
    </location>
</feature>
<dbReference type="AlphaFoldDB" id="A0A5C6EMZ8"/>
<gene>
    <name evidence="3" type="ORF">Poly59_44050</name>
</gene>
<keyword evidence="4" id="KW-1185">Reference proteome</keyword>